<dbReference type="GO" id="GO:0019243">
    <property type="term" value="P:methylglyoxal catabolic process to D-lactate via S-lactoyl-glutathione"/>
    <property type="evidence" value="ECO:0007669"/>
    <property type="project" value="TreeGrafter"/>
</dbReference>
<dbReference type="GO" id="GO:0004462">
    <property type="term" value="F:lactoylglutathione lyase activity"/>
    <property type="evidence" value="ECO:0007669"/>
    <property type="project" value="InterPro"/>
</dbReference>
<evidence type="ECO:0000256" key="1">
    <source>
        <dbReference type="ARBA" id="ARBA00022723"/>
    </source>
</evidence>
<dbReference type="OrthoDB" id="192739at2"/>
<gene>
    <name evidence="7" type="ORF">HMPREF9192_0869</name>
</gene>
<evidence type="ECO:0000256" key="5">
    <source>
        <dbReference type="ARBA" id="ARBA00033298"/>
    </source>
</evidence>
<keyword evidence="7" id="KW-0456">Lyase</keyword>
<dbReference type="PROSITE" id="PS00934">
    <property type="entry name" value="GLYOXALASE_I_1"/>
    <property type="match status" value="1"/>
</dbReference>
<dbReference type="PROSITE" id="PS51819">
    <property type="entry name" value="VOC"/>
    <property type="match status" value="1"/>
</dbReference>
<proteinExistence type="predicted"/>
<evidence type="ECO:0000313" key="7">
    <source>
        <dbReference type="EMBL" id="EFQ58829.1"/>
    </source>
</evidence>
<dbReference type="GO" id="GO:0005737">
    <property type="term" value="C:cytoplasm"/>
    <property type="evidence" value="ECO:0007669"/>
    <property type="project" value="TreeGrafter"/>
</dbReference>
<name>E3CRE9_STRVE</name>
<dbReference type="InterPro" id="IPR004360">
    <property type="entry name" value="Glyas_Fos-R_dOase_dom"/>
</dbReference>
<keyword evidence="1" id="KW-0479">Metal-binding</keyword>
<sequence length="132" mass="15333">MTKFLHTCVRVKDLEASLKFYKEALGFKEARRNDFPEYKFTLVYLQLEDDPDYELELTYNYDHEAYDLGDGYGHIAVGVDDLEATHQAHKEAGYTVTDLSGLPGKPKMYYFITDPDGYKIEVIRLTQFLEKS</sequence>
<protein>
    <recommendedName>
        <fullName evidence="3">Aldoketomutase</fullName>
    </recommendedName>
    <alternativeName>
        <fullName evidence="2">Ketone-aldehyde mutase</fullName>
    </alternativeName>
    <alternativeName>
        <fullName evidence="4">Methylglyoxalase</fullName>
    </alternativeName>
    <alternativeName>
        <fullName evidence="5">S-D-lactoylglutathione methylglyoxal lyase</fullName>
    </alternativeName>
</protein>
<feature type="domain" description="VOC" evidence="6">
    <location>
        <begin position="3"/>
        <end position="125"/>
    </location>
</feature>
<dbReference type="PANTHER" id="PTHR46036">
    <property type="entry name" value="LACTOYLGLUTATHIONE LYASE"/>
    <property type="match status" value="1"/>
</dbReference>
<dbReference type="InterPro" id="IPR018146">
    <property type="entry name" value="Glyoxalase_1_CS"/>
</dbReference>
<evidence type="ECO:0000259" key="6">
    <source>
        <dbReference type="PROSITE" id="PS51819"/>
    </source>
</evidence>
<dbReference type="Gene3D" id="3.10.180.10">
    <property type="entry name" value="2,3-Dihydroxybiphenyl 1,2-Dioxygenase, domain 1"/>
    <property type="match status" value="1"/>
</dbReference>
<accession>E3CRE9</accession>
<evidence type="ECO:0000256" key="4">
    <source>
        <dbReference type="ARBA" id="ARBA00032460"/>
    </source>
</evidence>
<evidence type="ECO:0000313" key="8">
    <source>
        <dbReference type="Proteomes" id="UP000004896"/>
    </source>
</evidence>
<dbReference type="EMBL" id="AEKO01000007">
    <property type="protein sequence ID" value="EFQ58829.1"/>
    <property type="molecule type" value="Genomic_DNA"/>
</dbReference>
<dbReference type="PANTHER" id="PTHR46036:SF5">
    <property type="entry name" value="LACTOYLGLUTATHIONE LYASE"/>
    <property type="match status" value="1"/>
</dbReference>
<dbReference type="eggNOG" id="COG0346">
    <property type="taxonomic scope" value="Bacteria"/>
</dbReference>
<evidence type="ECO:0000256" key="3">
    <source>
        <dbReference type="ARBA" id="ARBA00030892"/>
    </source>
</evidence>
<organism evidence="7 8">
    <name type="scientific">Streptococcus vestibularis F0396</name>
    <dbReference type="NCBI Taxonomy" id="904306"/>
    <lineage>
        <taxon>Bacteria</taxon>
        <taxon>Bacillati</taxon>
        <taxon>Bacillota</taxon>
        <taxon>Bacilli</taxon>
        <taxon>Lactobacillales</taxon>
        <taxon>Streptococcaceae</taxon>
        <taxon>Streptococcus</taxon>
    </lineage>
</organism>
<dbReference type="AlphaFoldDB" id="E3CRE9"/>
<comment type="caution">
    <text evidence="7">The sequence shown here is derived from an EMBL/GenBank/DDBJ whole genome shotgun (WGS) entry which is preliminary data.</text>
</comment>
<dbReference type="Proteomes" id="UP000004896">
    <property type="component" value="Unassembled WGS sequence"/>
</dbReference>
<dbReference type="Pfam" id="PF00903">
    <property type="entry name" value="Glyoxalase"/>
    <property type="match status" value="1"/>
</dbReference>
<evidence type="ECO:0000256" key="2">
    <source>
        <dbReference type="ARBA" id="ARBA00030291"/>
    </source>
</evidence>
<dbReference type="InterPro" id="IPR029068">
    <property type="entry name" value="Glyas_Bleomycin-R_OHBP_Dase"/>
</dbReference>
<dbReference type="SUPFAM" id="SSF54593">
    <property type="entry name" value="Glyoxalase/Bleomycin resistance protein/Dihydroxybiphenyl dioxygenase"/>
    <property type="match status" value="1"/>
</dbReference>
<dbReference type="InterPro" id="IPR037523">
    <property type="entry name" value="VOC_core"/>
</dbReference>
<reference evidence="7 8" key="1">
    <citation type="submission" date="2010-10" db="EMBL/GenBank/DDBJ databases">
        <authorList>
            <person name="Durkin A.S."/>
            <person name="Madupu R."/>
            <person name="Torralba M."/>
            <person name="Gillis M."/>
            <person name="Methe B."/>
            <person name="Sutton G."/>
            <person name="Nelson K.E."/>
        </authorList>
    </citation>
    <scope>NUCLEOTIDE SEQUENCE [LARGE SCALE GENOMIC DNA]</scope>
    <source>
        <strain evidence="7 8">F0396</strain>
    </source>
</reference>
<dbReference type="UniPathway" id="UPA00619">
    <property type="reaction ID" value="UER00675"/>
</dbReference>
<dbReference type="GO" id="GO:0046872">
    <property type="term" value="F:metal ion binding"/>
    <property type="evidence" value="ECO:0007669"/>
    <property type="project" value="UniProtKB-KW"/>
</dbReference>